<dbReference type="AlphaFoldDB" id="A0A1M6YUD8"/>
<evidence type="ECO:0000256" key="5">
    <source>
        <dbReference type="ARBA" id="ARBA00011666"/>
    </source>
</evidence>
<dbReference type="GO" id="GO:0016407">
    <property type="term" value="F:acetyltransferase activity"/>
    <property type="evidence" value="ECO:0007669"/>
    <property type="project" value="TreeGrafter"/>
</dbReference>
<evidence type="ECO:0000256" key="3">
    <source>
        <dbReference type="ARBA" id="ARBA00005145"/>
    </source>
</evidence>
<evidence type="ECO:0000256" key="1">
    <source>
        <dbReference type="ARBA" id="ARBA00001938"/>
    </source>
</evidence>
<dbReference type="Pfam" id="PF00198">
    <property type="entry name" value="2-oxoacid_dh"/>
    <property type="match status" value="1"/>
</dbReference>
<dbReference type="RefSeq" id="WP_084728878.1">
    <property type="nucleotide sequence ID" value="NZ_BMLR01000001.1"/>
</dbReference>
<sequence>MSQAESDNRVMPSVQTYDYTLFGDVEEHSIDGLHQVMARRLTASWLEVPHVTHFDDVDITDLDAYLDDANSAGGVDTPRLSLLAVIVEAVSDTLGAFPDFNASLAADGKTLYRKVYRNIGIAVDTEAGLLVPVLHNVQDMGLESIASGIGALAERARNGKLRNDDIEGASFTVTSLGKLGGTGFAPIINAPEVAILGVARAQMRPMVQDGDKVLPRLMLPLSLSYDHRVIDGAAAGRFMEALRNRLLELPGDNNGAPG</sequence>
<comment type="pathway">
    <text evidence="3">Amino-acid degradation; L-lysine degradation via saccharopine pathway; glutaryl-CoA from L-lysine: step 6/6.</text>
</comment>
<comment type="catalytic activity">
    <reaction evidence="13">
        <text>N(6)-[(R)-dihydrolipoyl]-L-lysyl-[protein] + succinyl-CoA = N(6)-[(R)-S(8)-succinyldihydrolipoyl]-L-lysyl-[protein] + CoA</text>
        <dbReference type="Rhea" id="RHEA:15213"/>
        <dbReference type="Rhea" id="RHEA-COMP:10475"/>
        <dbReference type="Rhea" id="RHEA-COMP:20092"/>
        <dbReference type="ChEBI" id="CHEBI:57287"/>
        <dbReference type="ChEBI" id="CHEBI:57292"/>
        <dbReference type="ChEBI" id="CHEBI:83100"/>
        <dbReference type="ChEBI" id="CHEBI:83120"/>
        <dbReference type="EC" id="2.3.1.61"/>
    </reaction>
</comment>
<dbReference type="FunFam" id="3.30.559.10:FF:000007">
    <property type="entry name" value="Dihydrolipoamide acetyltransferase component of pyruvate dehydrogenase complex"/>
    <property type="match status" value="1"/>
</dbReference>
<comment type="subunit">
    <text evidence="5">Forms a 24-polypeptide structural core with octahedral symmetry. Part of the 2-oxoglutarate dehydrogenase (OGDH) complex composed of E1 (2-oxoglutarate dehydrogenase), E2 (dihydrolipoamide succinyltransferase) and E3 (dihydrolipoamide dehydrogenase); the complex contains multiple copies of the three enzymatic components (E1, E2 and E3).</text>
</comment>
<evidence type="ECO:0000256" key="8">
    <source>
        <dbReference type="ARBA" id="ARBA00022679"/>
    </source>
</evidence>
<organism evidence="15 16">
    <name type="scientific">Roseovarius pacificus</name>
    <dbReference type="NCBI Taxonomy" id="337701"/>
    <lineage>
        <taxon>Bacteria</taxon>
        <taxon>Pseudomonadati</taxon>
        <taxon>Pseudomonadota</taxon>
        <taxon>Alphaproteobacteria</taxon>
        <taxon>Rhodobacterales</taxon>
        <taxon>Roseobacteraceae</taxon>
        <taxon>Roseovarius</taxon>
    </lineage>
</organism>
<evidence type="ECO:0000313" key="15">
    <source>
        <dbReference type="EMBL" id="SHL21886.1"/>
    </source>
</evidence>
<comment type="similarity">
    <text evidence="4">Belongs to the 2-oxoacid dehydrogenase family.</text>
</comment>
<dbReference type="InterPro" id="IPR050743">
    <property type="entry name" value="2-oxoacid_DH_E2_comp"/>
</dbReference>
<dbReference type="PANTHER" id="PTHR43178:SF2">
    <property type="entry name" value="DIHYDROLIPOYLLYSINE-RESIDUE ACETYLTRANSFERASE COMPONENT OF PYRUVATE DEHYDROGENASE COMPLEX"/>
    <property type="match status" value="1"/>
</dbReference>
<dbReference type="SUPFAM" id="SSF52777">
    <property type="entry name" value="CoA-dependent acyltransferases"/>
    <property type="match status" value="1"/>
</dbReference>
<proteinExistence type="inferred from homology"/>
<protein>
    <recommendedName>
        <fullName evidence="7">Dihydrolipoyllysine-residue succinyltransferase component of 2-oxoglutarate dehydrogenase complex</fullName>
        <ecNumber evidence="6">2.3.1.61</ecNumber>
    </recommendedName>
    <alternativeName>
        <fullName evidence="12">2-oxoglutarate dehydrogenase complex component E2</fullName>
    </alternativeName>
    <alternativeName>
        <fullName evidence="11">Dihydrolipoamide succinyltransferase component of 2-oxoglutarate dehydrogenase complex</fullName>
    </alternativeName>
</protein>
<feature type="domain" description="2-oxoacid dehydrogenase acyltransferase catalytic" evidence="14">
    <location>
        <begin position="25"/>
        <end position="246"/>
    </location>
</feature>
<dbReference type="OrthoDB" id="9805770at2"/>
<dbReference type="GO" id="GO:0004149">
    <property type="term" value="F:dihydrolipoyllysine-residue succinyltransferase activity"/>
    <property type="evidence" value="ECO:0007669"/>
    <property type="project" value="UniProtKB-EC"/>
</dbReference>
<evidence type="ECO:0000256" key="10">
    <source>
        <dbReference type="ARBA" id="ARBA00023315"/>
    </source>
</evidence>
<keyword evidence="8 15" id="KW-0808">Transferase</keyword>
<dbReference type="Gene3D" id="3.30.559.10">
    <property type="entry name" value="Chloramphenicol acetyltransferase-like domain"/>
    <property type="match status" value="1"/>
</dbReference>
<evidence type="ECO:0000313" key="16">
    <source>
        <dbReference type="Proteomes" id="UP000183974"/>
    </source>
</evidence>
<dbReference type="PANTHER" id="PTHR43178">
    <property type="entry name" value="DIHYDROLIPOAMIDE ACETYLTRANSFERASE COMPONENT OF PYRUVATE DEHYDROGENASE COMPLEX"/>
    <property type="match status" value="1"/>
</dbReference>
<reference evidence="15 16" key="1">
    <citation type="submission" date="2016-11" db="EMBL/GenBank/DDBJ databases">
        <authorList>
            <person name="Jaros S."/>
            <person name="Januszkiewicz K."/>
            <person name="Wedrychowicz H."/>
        </authorList>
    </citation>
    <scope>NUCLEOTIDE SEQUENCE [LARGE SCALE GENOMIC DNA]</scope>
    <source>
        <strain evidence="15 16">DSM 29589</strain>
    </source>
</reference>
<keyword evidence="9" id="KW-0450">Lipoyl</keyword>
<evidence type="ECO:0000256" key="12">
    <source>
        <dbReference type="ARBA" id="ARBA00032406"/>
    </source>
</evidence>
<dbReference type="GO" id="GO:0006086">
    <property type="term" value="P:pyruvate decarboxylation to acetyl-CoA"/>
    <property type="evidence" value="ECO:0007669"/>
    <property type="project" value="TreeGrafter"/>
</dbReference>
<evidence type="ECO:0000256" key="11">
    <source>
        <dbReference type="ARBA" id="ARBA00030325"/>
    </source>
</evidence>
<evidence type="ECO:0000256" key="2">
    <source>
        <dbReference type="ARBA" id="ARBA00004052"/>
    </source>
</evidence>
<dbReference type="InterPro" id="IPR001078">
    <property type="entry name" value="2-oxoacid_DH_actylTfrase"/>
</dbReference>
<comment type="function">
    <text evidence="2">E2 component of the 2-oxoglutarate dehydrogenase (OGDH) complex which catalyzes the second step in the conversion of 2-oxoglutarate to succinyl-CoA and CO(2).</text>
</comment>
<gene>
    <name evidence="15" type="ORF">SAMN05444398_1011040</name>
</gene>
<evidence type="ECO:0000256" key="13">
    <source>
        <dbReference type="ARBA" id="ARBA00052761"/>
    </source>
</evidence>
<dbReference type="Proteomes" id="UP000183974">
    <property type="component" value="Unassembled WGS sequence"/>
</dbReference>
<evidence type="ECO:0000256" key="6">
    <source>
        <dbReference type="ARBA" id="ARBA00012945"/>
    </source>
</evidence>
<name>A0A1M6YUD8_9RHOB</name>
<accession>A0A1M6YUD8</accession>
<evidence type="ECO:0000256" key="7">
    <source>
        <dbReference type="ARBA" id="ARBA00019511"/>
    </source>
</evidence>
<dbReference type="InterPro" id="IPR023213">
    <property type="entry name" value="CAT-like_dom_sf"/>
</dbReference>
<dbReference type="EC" id="2.3.1.61" evidence="6"/>
<dbReference type="GO" id="GO:0005737">
    <property type="term" value="C:cytoplasm"/>
    <property type="evidence" value="ECO:0007669"/>
    <property type="project" value="TreeGrafter"/>
</dbReference>
<dbReference type="STRING" id="337701.SAMN05444398_1011040"/>
<evidence type="ECO:0000259" key="14">
    <source>
        <dbReference type="Pfam" id="PF00198"/>
    </source>
</evidence>
<keyword evidence="16" id="KW-1185">Reference proteome</keyword>
<dbReference type="EMBL" id="FRBR01000001">
    <property type="protein sequence ID" value="SHL21886.1"/>
    <property type="molecule type" value="Genomic_DNA"/>
</dbReference>
<evidence type="ECO:0000256" key="9">
    <source>
        <dbReference type="ARBA" id="ARBA00022823"/>
    </source>
</evidence>
<comment type="cofactor">
    <cofactor evidence="1">
        <name>(R)-lipoate</name>
        <dbReference type="ChEBI" id="CHEBI:83088"/>
    </cofactor>
</comment>
<evidence type="ECO:0000256" key="4">
    <source>
        <dbReference type="ARBA" id="ARBA00007317"/>
    </source>
</evidence>
<dbReference type="GO" id="GO:0031405">
    <property type="term" value="F:lipoic acid binding"/>
    <property type="evidence" value="ECO:0007669"/>
    <property type="project" value="TreeGrafter"/>
</dbReference>
<keyword evidence="10 15" id="KW-0012">Acyltransferase</keyword>